<keyword evidence="3" id="KW-0238">DNA-binding</keyword>
<evidence type="ECO:0000256" key="3">
    <source>
        <dbReference type="ARBA" id="ARBA00023125"/>
    </source>
</evidence>
<proteinExistence type="predicted"/>
<dbReference type="GeneID" id="93471876"/>
<dbReference type="PROSITE" id="PS00622">
    <property type="entry name" value="HTH_LUXR_1"/>
    <property type="match status" value="1"/>
</dbReference>
<dbReference type="SUPFAM" id="SSF46894">
    <property type="entry name" value="C-terminal effector domain of the bipartite response regulators"/>
    <property type="match status" value="1"/>
</dbReference>
<evidence type="ECO:0000313" key="9">
    <source>
        <dbReference type="Proteomes" id="UP000199405"/>
    </source>
</evidence>
<dbReference type="Pfam" id="PF00072">
    <property type="entry name" value="Response_reg"/>
    <property type="match status" value="1"/>
</dbReference>
<dbReference type="RefSeq" id="WP_091424913.1">
    <property type="nucleotide sequence ID" value="NZ_FMCQ01000007.1"/>
</dbReference>
<evidence type="ECO:0000259" key="7">
    <source>
        <dbReference type="PROSITE" id="PS50110"/>
    </source>
</evidence>
<dbReference type="InterPro" id="IPR001789">
    <property type="entry name" value="Sig_transdc_resp-reg_receiver"/>
</dbReference>
<accession>A0ABY0KQV9</accession>
<dbReference type="PROSITE" id="PS50110">
    <property type="entry name" value="RESPONSE_REGULATORY"/>
    <property type="match status" value="1"/>
</dbReference>
<feature type="domain" description="Response regulatory" evidence="7">
    <location>
        <begin position="16"/>
        <end position="133"/>
    </location>
</feature>
<dbReference type="SMART" id="SM00421">
    <property type="entry name" value="HTH_LUXR"/>
    <property type="match status" value="1"/>
</dbReference>
<dbReference type="PROSITE" id="PS50043">
    <property type="entry name" value="HTH_LUXR_2"/>
    <property type="match status" value="1"/>
</dbReference>
<protein>
    <submittedName>
        <fullName evidence="8">Two component transcriptional regulator, LuxR family</fullName>
    </submittedName>
</protein>
<dbReference type="PANTHER" id="PTHR43214">
    <property type="entry name" value="TWO-COMPONENT RESPONSE REGULATOR"/>
    <property type="match status" value="1"/>
</dbReference>
<evidence type="ECO:0000256" key="2">
    <source>
        <dbReference type="ARBA" id="ARBA00023015"/>
    </source>
</evidence>
<dbReference type="SMART" id="SM00448">
    <property type="entry name" value="REC"/>
    <property type="match status" value="1"/>
</dbReference>
<sequence>MAEPAVGADGTTEPIRVLVVDDEALVRAGFRVLLETSPGLTVVGEASDGAAAVRQSRALRPDVLLMDIRMPVMDGLEATRHIADDDSIDARVLIVTTFGEDEHVFAALRAGASGFVLKDTPPEDLLSAIRVIAGGEALLTPRLTTRLVAEFVRSTSGHALATAPGALDELTEREREVLVQVAAGRSNAEIAEHFTVSLNTVKTYVSRLLLKLSARDRAQLVVCAYEAGLVVPGR</sequence>
<dbReference type="InterPro" id="IPR000792">
    <property type="entry name" value="Tscrpt_reg_LuxR_C"/>
</dbReference>
<dbReference type="InterPro" id="IPR058245">
    <property type="entry name" value="NreC/VraR/RcsB-like_REC"/>
</dbReference>
<dbReference type="InterPro" id="IPR011006">
    <property type="entry name" value="CheY-like_superfamily"/>
</dbReference>
<dbReference type="CDD" id="cd06170">
    <property type="entry name" value="LuxR_C_like"/>
    <property type="match status" value="1"/>
</dbReference>
<comment type="caution">
    <text evidence="8">The sequence shown here is derived from an EMBL/GenBank/DDBJ whole genome shotgun (WGS) entry which is preliminary data.</text>
</comment>
<dbReference type="InterPro" id="IPR039420">
    <property type="entry name" value="WalR-like"/>
</dbReference>
<reference evidence="8 9" key="1">
    <citation type="submission" date="2016-06" db="EMBL/GenBank/DDBJ databases">
        <authorList>
            <person name="Varghese N."/>
            <person name="Submissions Spin"/>
        </authorList>
    </citation>
    <scope>NUCLEOTIDE SEQUENCE [LARGE SCALE GENOMIC DNA]</scope>
    <source>
        <strain evidence="8 9">DSM 45142</strain>
    </source>
</reference>
<evidence type="ECO:0000256" key="1">
    <source>
        <dbReference type="ARBA" id="ARBA00022553"/>
    </source>
</evidence>
<name>A0ABY0KQV9_9ACTN</name>
<evidence type="ECO:0000259" key="6">
    <source>
        <dbReference type="PROSITE" id="PS50043"/>
    </source>
</evidence>
<dbReference type="InterPro" id="IPR016032">
    <property type="entry name" value="Sig_transdc_resp-reg_C-effctor"/>
</dbReference>
<feature type="domain" description="HTH luxR-type" evidence="6">
    <location>
        <begin position="163"/>
        <end position="228"/>
    </location>
</feature>
<dbReference type="Proteomes" id="UP000199405">
    <property type="component" value="Unassembled WGS sequence"/>
</dbReference>
<keyword evidence="4" id="KW-0804">Transcription</keyword>
<keyword evidence="1 5" id="KW-0597">Phosphoprotein</keyword>
<organism evidence="8 9">
    <name type="scientific">Micromonospora tulbaghiae</name>
    <dbReference type="NCBI Taxonomy" id="479978"/>
    <lineage>
        <taxon>Bacteria</taxon>
        <taxon>Bacillati</taxon>
        <taxon>Actinomycetota</taxon>
        <taxon>Actinomycetes</taxon>
        <taxon>Micromonosporales</taxon>
        <taxon>Micromonosporaceae</taxon>
        <taxon>Micromonospora</taxon>
    </lineage>
</organism>
<dbReference type="EMBL" id="FMCQ01000007">
    <property type="protein sequence ID" value="SCF01495.1"/>
    <property type="molecule type" value="Genomic_DNA"/>
</dbReference>
<dbReference type="Gene3D" id="3.40.50.2300">
    <property type="match status" value="1"/>
</dbReference>
<dbReference type="PANTHER" id="PTHR43214:SF24">
    <property type="entry name" value="TRANSCRIPTIONAL REGULATORY PROTEIN NARL-RELATED"/>
    <property type="match status" value="1"/>
</dbReference>
<dbReference type="PRINTS" id="PR00038">
    <property type="entry name" value="HTHLUXR"/>
</dbReference>
<dbReference type="SUPFAM" id="SSF52172">
    <property type="entry name" value="CheY-like"/>
    <property type="match status" value="1"/>
</dbReference>
<keyword evidence="9" id="KW-1185">Reference proteome</keyword>
<dbReference type="CDD" id="cd17535">
    <property type="entry name" value="REC_NarL-like"/>
    <property type="match status" value="1"/>
</dbReference>
<gene>
    <name evidence="8" type="ORF">GA0070562_5169</name>
</gene>
<evidence type="ECO:0000313" key="8">
    <source>
        <dbReference type="EMBL" id="SCF01495.1"/>
    </source>
</evidence>
<evidence type="ECO:0000256" key="5">
    <source>
        <dbReference type="PROSITE-ProRule" id="PRU00169"/>
    </source>
</evidence>
<feature type="modified residue" description="4-aspartylphosphate" evidence="5">
    <location>
        <position position="67"/>
    </location>
</feature>
<evidence type="ECO:0000256" key="4">
    <source>
        <dbReference type="ARBA" id="ARBA00023163"/>
    </source>
</evidence>
<keyword evidence="2" id="KW-0805">Transcription regulation</keyword>
<dbReference type="Pfam" id="PF00196">
    <property type="entry name" value="GerE"/>
    <property type="match status" value="1"/>
</dbReference>